<dbReference type="SUPFAM" id="SSF69318">
    <property type="entry name" value="Integrin alpha N-terminal domain"/>
    <property type="match status" value="2"/>
</dbReference>
<comment type="caution">
    <text evidence="6">The sequence shown here is derived from an EMBL/GenBank/DDBJ whole genome shotgun (WGS) entry which is preliminary data.</text>
</comment>
<dbReference type="Pfam" id="PF18962">
    <property type="entry name" value="Por_Secre_tail"/>
    <property type="match status" value="1"/>
</dbReference>
<feature type="signal peptide" evidence="4">
    <location>
        <begin position="1"/>
        <end position="20"/>
    </location>
</feature>
<dbReference type="InterPro" id="IPR013519">
    <property type="entry name" value="Int_alpha_beta-p"/>
</dbReference>
<feature type="domain" description="Secretion system C-terminal sorting" evidence="5">
    <location>
        <begin position="465"/>
        <end position="534"/>
    </location>
</feature>
<dbReference type="AlphaFoldDB" id="A0A4V2J9V2"/>
<evidence type="ECO:0000313" key="7">
    <source>
        <dbReference type="Proteomes" id="UP000291142"/>
    </source>
</evidence>
<dbReference type="RefSeq" id="WP_130965233.1">
    <property type="nucleotide sequence ID" value="NZ_SIRT01000014.1"/>
</dbReference>
<dbReference type="InterPro" id="IPR028994">
    <property type="entry name" value="Integrin_alpha_N"/>
</dbReference>
<accession>A0A4V2J9V2</accession>
<dbReference type="SMART" id="SM00191">
    <property type="entry name" value="Int_alpha"/>
    <property type="match status" value="3"/>
</dbReference>
<keyword evidence="2" id="KW-0677">Repeat</keyword>
<keyword evidence="1 4" id="KW-0732">Signal</keyword>
<evidence type="ECO:0000313" key="6">
    <source>
        <dbReference type="EMBL" id="TBN00423.1"/>
    </source>
</evidence>
<dbReference type="PANTHER" id="PTHR36220:SF1">
    <property type="entry name" value="GAMMA TUBULIN COMPLEX COMPONENT C-TERMINAL DOMAIN-CONTAINING PROTEIN"/>
    <property type="match status" value="1"/>
</dbReference>
<dbReference type="Proteomes" id="UP000291142">
    <property type="component" value="Unassembled WGS sequence"/>
</dbReference>
<sequence>MKRKLLLILFSLFIAFNINSQGWGEIQKIVPDDRALGDEFGYAVALQGNYAFINARHKGTVASDGGGVYFFKQDVNDVWNQEQLITHSSPRQFDQFGNSIAIDGDYLIVGCLNQDYDENENNYINDAPGAAYIFEKDGSGNWIQAQKLVGTDRTSLDVFGDAVDISGDYAVVSAPWEDEDENDTNTLNQAGSAFIFERDGGGVWQRVQKIVASDREANVAFGDKAVAIDGNYIAIGAFRESKDVSGNNILGSAGAVYVFERNGAGVWNETQKIVASDREFGEWFGASVTMEGNTLIVGASQEYATGNTRAQYGAFYVFERDANGVWNEIQKVRPDYLEHASKFGHSIDLDGNRLVVGAYLMDVGGVGDAGVSFVYEKDGTGTWSLVSTIYDPNANNSDYFGFDVALSGDFAIVGAYPEDEDQDGLNFLQSAGSVFVFDANEPNTLPGLNTLSDFDNSFSTIFKAYPNPTKGELIIDLNQYYEEVNVSVYNTLGLHLLDSNYHGDQLIHLNLDVPLGSYYIKVTTANTSSVLKIIKQ</sequence>
<reference evidence="6 7" key="1">
    <citation type="submission" date="2019-02" db="EMBL/GenBank/DDBJ databases">
        <title>Hyunsoonleella sp., isolated from marine sediment.</title>
        <authorList>
            <person name="Liu B.-T."/>
        </authorList>
    </citation>
    <scope>NUCLEOTIDE SEQUENCE [LARGE SCALE GENOMIC DNA]</scope>
    <source>
        <strain evidence="6 7">T58</strain>
    </source>
</reference>
<name>A0A4V2J9V2_9FLAO</name>
<evidence type="ECO:0000259" key="5">
    <source>
        <dbReference type="Pfam" id="PF18962"/>
    </source>
</evidence>
<evidence type="ECO:0000256" key="2">
    <source>
        <dbReference type="ARBA" id="ARBA00022737"/>
    </source>
</evidence>
<dbReference type="EMBL" id="SIRT01000014">
    <property type="protein sequence ID" value="TBN00423.1"/>
    <property type="molecule type" value="Genomic_DNA"/>
</dbReference>
<dbReference type="OrthoDB" id="964745at2"/>
<dbReference type="NCBIfam" id="TIGR04183">
    <property type="entry name" value="Por_Secre_tail"/>
    <property type="match status" value="1"/>
</dbReference>
<evidence type="ECO:0000256" key="3">
    <source>
        <dbReference type="ARBA" id="ARBA00023180"/>
    </source>
</evidence>
<protein>
    <submittedName>
        <fullName evidence="6">T9SS type A sorting domain-containing protein</fullName>
    </submittedName>
</protein>
<feature type="chain" id="PRO_5020682413" evidence="4">
    <location>
        <begin position="21"/>
        <end position="536"/>
    </location>
</feature>
<dbReference type="InterPro" id="IPR013517">
    <property type="entry name" value="FG-GAP"/>
</dbReference>
<keyword evidence="3" id="KW-0325">Glycoprotein</keyword>
<evidence type="ECO:0000256" key="1">
    <source>
        <dbReference type="ARBA" id="ARBA00022729"/>
    </source>
</evidence>
<proteinExistence type="predicted"/>
<dbReference type="Pfam" id="PF14312">
    <property type="entry name" value="FG-GAP_2"/>
    <property type="match status" value="7"/>
</dbReference>
<keyword evidence="7" id="KW-1185">Reference proteome</keyword>
<evidence type="ECO:0000256" key="4">
    <source>
        <dbReference type="SAM" id="SignalP"/>
    </source>
</evidence>
<gene>
    <name evidence="6" type="ORF">EYD45_14240</name>
</gene>
<dbReference type="PANTHER" id="PTHR36220">
    <property type="entry name" value="UNNAMED PRODUCT"/>
    <property type="match status" value="1"/>
</dbReference>
<dbReference type="Gene3D" id="2.130.10.130">
    <property type="entry name" value="Integrin alpha, N-terminal"/>
    <property type="match status" value="3"/>
</dbReference>
<dbReference type="InterPro" id="IPR026444">
    <property type="entry name" value="Secre_tail"/>
</dbReference>
<organism evidence="6 7">
    <name type="scientific">Hyunsoonleella flava</name>
    <dbReference type="NCBI Taxonomy" id="2527939"/>
    <lineage>
        <taxon>Bacteria</taxon>
        <taxon>Pseudomonadati</taxon>
        <taxon>Bacteroidota</taxon>
        <taxon>Flavobacteriia</taxon>
        <taxon>Flavobacteriales</taxon>
        <taxon>Flavobacteriaceae</taxon>
    </lineage>
</organism>